<feature type="repeat" description="PPR" evidence="2">
    <location>
        <begin position="1"/>
        <end position="28"/>
    </location>
</feature>
<comment type="caution">
    <text evidence="3">The sequence shown here is derived from an EMBL/GenBank/DDBJ whole genome shotgun (WGS) entry which is preliminary data.</text>
</comment>
<keyword evidence="1" id="KW-0677">Repeat</keyword>
<dbReference type="InterPro" id="IPR011990">
    <property type="entry name" value="TPR-like_helical_dom_sf"/>
</dbReference>
<accession>A0A392TCP4</accession>
<evidence type="ECO:0000313" key="4">
    <source>
        <dbReference type="Proteomes" id="UP000265520"/>
    </source>
</evidence>
<organism evidence="3 4">
    <name type="scientific">Trifolium medium</name>
    <dbReference type="NCBI Taxonomy" id="97028"/>
    <lineage>
        <taxon>Eukaryota</taxon>
        <taxon>Viridiplantae</taxon>
        <taxon>Streptophyta</taxon>
        <taxon>Embryophyta</taxon>
        <taxon>Tracheophyta</taxon>
        <taxon>Spermatophyta</taxon>
        <taxon>Magnoliopsida</taxon>
        <taxon>eudicotyledons</taxon>
        <taxon>Gunneridae</taxon>
        <taxon>Pentapetalae</taxon>
        <taxon>rosids</taxon>
        <taxon>fabids</taxon>
        <taxon>Fabales</taxon>
        <taxon>Fabaceae</taxon>
        <taxon>Papilionoideae</taxon>
        <taxon>50 kb inversion clade</taxon>
        <taxon>NPAAA clade</taxon>
        <taxon>Hologalegina</taxon>
        <taxon>IRL clade</taxon>
        <taxon>Trifolieae</taxon>
        <taxon>Trifolium</taxon>
    </lineage>
</organism>
<proteinExistence type="predicted"/>
<name>A0A392TCP4_9FABA</name>
<evidence type="ECO:0000256" key="1">
    <source>
        <dbReference type="ARBA" id="ARBA00022737"/>
    </source>
</evidence>
<evidence type="ECO:0000313" key="3">
    <source>
        <dbReference type="EMBL" id="MCI58344.1"/>
    </source>
</evidence>
<dbReference type="Proteomes" id="UP000265520">
    <property type="component" value="Unassembled WGS sequence"/>
</dbReference>
<feature type="non-terminal residue" evidence="3">
    <location>
        <position position="62"/>
    </location>
</feature>
<reference evidence="3 4" key="1">
    <citation type="journal article" date="2018" name="Front. Plant Sci.">
        <title>Red Clover (Trifolium pratense) and Zigzag Clover (T. medium) - A Picture of Genomic Similarities and Differences.</title>
        <authorList>
            <person name="Dluhosova J."/>
            <person name="Istvanek J."/>
            <person name="Nedelnik J."/>
            <person name="Repkova J."/>
        </authorList>
    </citation>
    <scope>NUCLEOTIDE SEQUENCE [LARGE SCALE GENOMIC DNA]</scope>
    <source>
        <strain evidence="4">cv. 10/8</strain>
        <tissue evidence="3">Leaf</tissue>
    </source>
</reference>
<dbReference type="EMBL" id="LXQA010544664">
    <property type="protein sequence ID" value="MCI58344.1"/>
    <property type="molecule type" value="Genomic_DNA"/>
</dbReference>
<dbReference type="NCBIfam" id="TIGR00756">
    <property type="entry name" value="PPR"/>
    <property type="match status" value="1"/>
</dbReference>
<evidence type="ECO:0000256" key="2">
    <source>
        <dbReference type="PROSITE-ProRule" id="PRU00708"/>
    </source>
</evidence>
<dbReference type="PANTHER" id="PTHR47926">
    <property type="entry name" value="PENTATRICOPEPTIDE REPEAT-CONTAINING PROTEIN"/>
    <property type="match status" value="1"/>
</dbReference>
<protein>
    <submittedName>
        <fullName evidence="3">Pentatricopeptide repeat-containing protein</fullName>
    </submittedName>
</protein>
<sequence>MISGCVRCRRFQEAVEVFQQMRKESNEKPSEATVVSTLTACAALRNVEVGKEIHSYIAKELD</sequence>
<dbReference type="GO" id="GO:0009451">
    <property type="term" value="P:RNA modification"/>
    <property type="evidence" value="ECO:0007669"/>
    <property type="project" value="InterPro"/>
</dbReference>
<dbReference type="PROSITE" id="PS51375">
    <property type="entry name" value="PPR"/>
    <property type="match status" value="1"/>
</dbReference>
<dbReference type="AlphaFoldDB" id="A0A392TCP4"/>
<dbReference type="Pfam" id="PF01535">
    <property type="entry name" value="PPR"/>
    <property type="match status" value="1"/>
</dbReference>
<keyword evidence="4" id="KW-1185">Reference proteome</keyword>
<dbReference type="Gene3D" id="1.25.40.10">
    <property type="entry name" value="Tetratricopeptide repeat domain"/>
    <property type="match status" value="1"/>
</dbReference>
<dbReference type="InterPro" id="IPR002885">
    <property type="entry name" value="PPR_rpt"/>
</dbReference>
<dbReference type="InterPro" id="IPR046960">
    <property type="entry name" value="PPR_At4g14850-like_plant"/>
</dbReference>
<dbReference type="GO" id="GO:0003723">
    <property type="term" value="F:RNA binding"/>
    <property type="evidence" value="ECO:0007669"/>
    <property type="project" value="InterPro"/>
</dbReference>